<dbReference type="PANTHER" id="PTHR48081">
    <property type="entry name" value="AB HYDROLASE SUPERFAMILY PROTEIN C4A8.06C"/>
    <property type="match status" value="1"/>
</dbReference>
<dbReference type="OrthoDB" id="9777975at2"/>
<proteinExistence type="predicted"/>
<feature type="domain" description="BD-FAE-like" evidence="2">
    <location>
        <begin position="53"/>
        <end position="216"/>
    </location>
</feature>
<reference evidence="3 4" key="1">
    <citation type="submission" date="2018-10" db="EMBL/GenBank/DDBJ databases">
        <title>Ulvibacterium marinum gen. nov., sp. nov., a novel marine bacterium of the family Flavobacteriaceae, isolated from a culture of the green alga Ulva prolifera.</title>
        <authorList>
            <person name="Zhang Z."/>
        </authorList>
    </citation>
    <scope>NUCLEOTIDE SEQUENCE [LARGE SCALE GENOMIC DNA]</scope>
    <source>
        <strain evidence="3 4">CCMM003</strain>
    </source>
</reference>
<dbReference type="AlphaFoldDB" id="A0A3B0CEQ7"/>
<dbReference type="RefSeq" id="WP_120709670.1">
    <property type="nucleotide sequence ID" value="NZ_RBCJ01000001.1"/>
</dbReference>
<dbReference type="Proteomes" id="UP000276603">
    <property type="component" value="Unassembled WGS sequence"/>
</dbReference>
<sequence length="278" mass="31639">MIRSLFQIQTFILILCGSYVFAQKVTHVLEKDIPYYDLETRASDAYIKERCKLDVYFPKDTTNVSTVVWFHGGGLEFGEKHIPEGLLEKGVAVVTVNYRMHPKVKHPVYIEDTATAVAWTFKNIERYNGNPEKIFITGHSAGGYLASMVGLDKQYLEKHGVDANDIAGLIPFSGHTITHFTIRKEMGIDGTQPIIDTYAPLFHVRKDASPMLLITGNRKLELLGRYEENAYFYRMMKVVEHPDIELMELDGYGHNMVYPAIPLLLNFVNEKSKSIDTD</sequence>
<evidence type="ECO:0000313" key="3">
    <source>
        <dbReference type="EMBL" id="RKN82479.1"/>
    </source>
</evidence>
<dbReference type="PANTHER" id="PTHR48081:SF9">
    <property type="entry name" value="CARBOXYLESTERASE"/>
    <property type="match status" value="1"/>
</dbReference>
<dbReference type="SUPFAM" id="SSF53474">
    <property type="entry name" value="alpha/beta-Hydrolases"/>
    <property type="match status" value="1"/>
</dbReference>
<dbReference type="GO" id="GO:0016787">
    <property type="term" value="F:hydrolase activity"/>
    <property type="evidence" value="ECO:0007669"/>
    <property type="project" value="UniProtKB-KW"/>
</dbReference>
<dbReference type="InterPro" id="IPR029058">
    <property type="entry name" value="AB_hydrolase_fold"/>
</dbReference>
<evidence type="ECO:0000313" key="4">
    <source>
        <dbReference type="Proteomes" id="UP000276603"/>
    </source>
</evidence>
<dbReference type="InterPro" id="IPR049492">
    <property type="entry name" value="BD-FAE-like_dom"/>
</dbReference>
<keyword evidence="1 3" id="KW-0378">Hydrolase</keyword>
<dbReference type="Gene3D" id="3.40.50.1820">
    <property type="entry name" value="alpha/beta hydrolase"/>
    <property type="match status" value="1"/>
</dbReference>
<accession>A0A3B0CEQ7</accession>
<evidence type="ECO:0000259" key="2">
    <source>
        <dbReference type="Pfam" id="PF20434"/>
    </source>
</evidence>
<dbReference type="EMBL" id="RBCJ01000001">
    <property type="protein sequence ID" value="RKN82479.1"/>
    <property type="molecule type" value="Genomic_DNA"/>
</dbReference>
<protein>
    <submittedName>
        <fullName evidence="3">Alpha/beta hydrolase</fullName>
    </submittedName>
</protein>
<dbReference type="InterPro" id="IPR050300">
    <property type="entry name" value="GDXG_lipolytic_enzyme"/>
</dbReference>
<comment type="caution">
    <text evidence="3">The sequence shown here is derived from an EMBL/GenBank/DDBJ whole genome shotgun (WGS) entry which is preliminary data.</text>
</comment>
<evidence type="ECO:0000256" key="1">
    <source>
        <dbReference type="ARBA" id="ARBA00022801"/>
    </source>
</evidence>
<dbReference type="Pfam" id="PF20434">
    <property type="entry name" value="BD-FAE"/>
    <property type="match status" value="1"/>
</dbReference>
<gene>
    <name evidence="3" type="ORF">D7Z94_01100</name>
</gene>
<keyword evidence="4" id="KW-1185">Reference proteome</keyword>
<organism evidence="3 4">
    <name type="scientific">Ulvibacterium marinum</name>
    <dbReference type="NCBI Taxonomy" id="2419782"/>
    <lineage>
        <taxon>Bacteria</taxon>
        <taxon>Pseudomonadati</taxon>
        <taxon>Bacteroidota</taxon>
        <taxon>Flavobacteriia</taxon>
        <taxon>Flavobacteriales</taxon>
        <taxon>Flavobacteriaceae</taxon>
        <taxon>Ulvibacterium</taxon>
    </lineage>
</organism>
<name>A0A3B0CEQ7_9FLAO</name>